<dbReference type="InterPro" id="IPR028091">
    <property type="entry name" value="FAM91_N_dom"/>
</dbReference>
<comment type="caution">
    <text evidence="4">The sequence shown here is derived from an EMBL/GenBank/DDBJ whole genome shotgun (WGS) entry which is preliminary data.</text>
</comment>
<evidence type="ECO:0000256" key="1">
    <source>
        <dbReference type="ARBA" id="ARBA00010319"/>
    </source>
</evidence>
<dbReference type="InterPro" id="IPR028097">
    <property type="entry name" value="FAM91_C_dom"/>
</dbReference>
<proteinExistence type="inferred from homology"/>
<dbReference type="Pfam" id="PF14648">
    <property type="entry name" value="FAM91_C"/>
    <property type="match status" value="1"/>
</dbReference>
<organism evidence="4 5">
    <name type="scientific">Diacronema lutheri</name>
    <name type="common">Unicellular marine alga</name>
    <name type="synonym">Monochrysis lutheri</name>
    <dbReference type="NCBI Taxonomy" id="2081491"/>
    <lineage>
        <taxon>Eukaryota</taxon>
        <taxon>Haptista</taxon>
        <taxon>Haptophyta</taxon>
        <taxon>Pavlovophyceae</taxon>
        <taxon>Pavlovales</taxon>
        <taxon>Pavlovaceae</taxon>
        <taxon>Diacronema</taxon>
    </lineage>
</organism>
<feature type="domain" description="FAM91 N-terminal" evidence="2">
    <location>
        <begin position="166"/>
        <end position="307"/>
    </location>
</feature>
<dbReference type="OrthoDB" id="275996at2759"/>
<dbReference type="OMA" id="CRSKIMW"/>
<dbReference type="PANTHER" id="PTHR28441">
    <property type="entry name" value="PROTEIN FAM91A1"/>
    <property type="match status" value="1"/>
</dbReference>
<keyword evidence="5" id="KW-1185">Reference proteome</keyword>
<dbReference type="PANTHER" id="PTHR28441:SF2">
    <property type="entry name" value="PROTEIN FAM91A1"/>
    <property type="match status" value="1"/>
</dbReference>
<dbReference type="AlphaFoldDB" id="A0A8J5XW36"/>
<feature type="domain" description="FAM91 N-terminal" evidence="2">
    <location>
        <begin position="12"/>
        <end position="130"/>
    </location>
</feature>
<dbReference type="Pfam" id="PF14647">
    <property type="entry name" value="FAM91_N"/>
    <property type="match status" value="2"/>
</dbReference>
<name>A0A8J5XW36_DIALT</name>
<accession>A0A8J5XW36</accession>
<dbReference type="EMBL" id="JAGTXO010000005">
    <property type="protein sequence ID" value="KAG8467629.1"/>
    <property type="molecule type" value="Genomic_DNA"/>
</dbReference>
<protein>
    <submittedName>
        <fullName evidence="4">Uncharacterized protein</fullName>
    </submittedName>
</protein>
<evidence type="ECO:0000313" key="5">
    <source>
        <dbReference type="Proteomes" id="UP000751190"/>
    </source>
</evidence>
<evidence type="ECO:0000259" key="3">
    <source>
        <dbReference type="Pfam" id="PF14648"/>
    </source>
</evidence>
<evidence type="ECO:0000313" key="4">
    <source>
        <dbReference type="EMBL" id="KAG8467629.1"/>
    </source>
</evidence>
<evidence type="ECO:0000259" key="2">
    <source>
        <dbReference type="Pfam" id="PF14647"/>
    </source>
</evidence>
<reference evidence="4" key="1">
    <citation type="submission" date="2021-05" db="EMBL/GenBank/DDBJ databases">
        <title>The genome of the haptophyte Pavlova lutheri (Diacronema luteri, Pavlovales) - a model for lipid biosynthesis in eukaryotic algae.</title>
        <authorList>
            <person name="Hulatt C.J."/>
            <person name="Posewitz M.C."/>
        </authorList>
    </citation>
    <scope>NUCLEOTIDE SEQUENCE</scope>
    <source>
        <strain evidence="4">NIVA-4/92</strain>
    </source>
</reference>
<feature type="domain" description="FAM91 C-terminal" evidence="3">
    <location>
        <begin position="329"/>
        <end position="551"/>
    </location>
</feature>
<sequence>MSADTLGEALGADDRQAAAEALARMRGELALYPYAHQPELMRLRLHTPFEYCRQMVLDMLATDRSYDSLPNFTAADCLRLLRVGRNEYIAAMNAHKSSAPARRAAAREASLPSRAPLDLPLEHWWRAHARLSATDLARARAALAAAAAGEEELEPGEPGDARQAVVALTAELLAGCTDDELATLEVLGGAGAKLAGELELDAVRSLHARGALFLSVPIGANDRIAVPPLQGFVMNRTGTEAMEALLYQIFVSTNERTPIEQLAALLGAPLPRALAAVSVGVQLGYFKVRTAPPLSAASGTTRWHPSWLARAVQASAAPAAEPAAGVGGRVGLLVDSKLAACLMMANLSPEIVHHAVTLYEAGKMPDETIDGFLTAADGVALPIEADSSLRDYYEHVLALRDALRFLRRAGGGRAVDVVRSESILALEPAARRRLLIHSYEILVSMVPVASVAEQLVALEPPHHGAHSELARSPWATLFLAHRAQAGPRALLLPRGARVRAPPRLLRTSHACVRAWAAAPATLPVGGLLLELNAALLLGPVLLTEHEPNAVETVLLPVATAAAALGGAPAAALAAARALGLGGAMGLLQMVRLPGVGADIGAGGAAVPAAGETWVPFELALGLPLFSVDACAAVCAAADDGGLLQPSGVAQLAQEAAAHDAALRAFTQRLVSPSTPFEDEASPDAPLAFAEPPAAGELDATSAAAEAPVPMPRRPVCFDGARVREVDLEADM</sequence>
<comment type="similarity">
    <text evidence="1">Belongs to the FAM91 family.</text>
</comment>
<dbReference type="Proteomes" id="UP000751190">
    <property type="component" value="Unassembled WGS sequence"/>
</dbReference>
<dbReference type="InterPro" id="IPR039199">
    <property type="entry name" value="FAM91"/>
</dbReference>
<gene>
    <name evidence="4" type="ORF">KFE25_006681</name>
</gene>